<evidence type="ECO:0000313" key="2">
    <source>
        <dbReference type="EMBL" id="KAJ8972203.1"/>
    </source>
</evidence>
<comment type="caution">
    <text evidence="2">The sequence shown here is derived from an EMBL/GenBank/DDBJ whole genome shotgun (WGS) entry which is preliminary data.</text>
</comment>
<organism evidence="2 3">
    <name type="scientific">Molorchus minor</name>
    <dbReference type="NCBI Taxonomy" id="1323400"/>
    <lineage>
        <taxon>Eukaryota</taxon>
        <taxon>Metazoa</taxon>
        <taxon>Ecdysozoa</taxon>
        <taxon>Arthropoda</taxon>
        <taxon>Hexapoda</taxon>
        <taxon>Insecta</taxon>
        <taxon>Pterygota</taxon>
        <taxon>Neoptera</taxon>
        <taxon>Endopterygota</taxon>
        <taxon>Coleoptera</taxon>
        <taxon>Polyphaga</taxon>
        <taxon>Cucujiformia</taxon>
        <taxon>Chrysomeloidea</taxon>
        <taxon>Cerambycidae</taxon>
        <taxon>Lamiinae</taxon>
        <taxon>Monochamini</taxon>
        <taxon>Molorchus</taxon>
    </lineage>
</organism>
<feature type="region of interest" description="Disordered" evidence="1">
    <location>
        <begin position="113"/>
        <end position="142"/>
    </location>
</feature>
<dbReference type="Proteomes" id="UP001162164">
    <property type="component" value="Unassembled WGS sequence"/>
</dbReference>
<name>A0ABQ9J385_9CUCU</name>
<evidence type="ECO:0000313" key="3">
    <source>
        <dbReference type="Proteomes" id="UP001162164"/>
    </source>
</evidence>
<sequence length="152" mass="17168">MDIGLYRGGPCTLEALGKSDSPMILQTKYSSKLLKVEEEPLLHYFSIVVLATIRYTTWCKWDQDLKRPVECPITFPEFCGFTAILCNQIKYSNCGLLFLAVCLSMSNKHFGARLGDQSDPDPDPNPDPDPDSDPDPNPDPSRLQLFVIINWR</sequence>
<feature type="compositionally biased region" description="Acidic residues" evidence="1">
    <location>
        <begin position="118"/>
        <end position="136"/>
    </location>
</feature>
<keyword evidence="3" id="KW-1185">Reference proteome</keyword>
<reference evidence="2" key="1">
    <citation type="journal article" date="2023" name="Insect Mol. Biol.">
        <title>Genome sequencing provides insights into the evolution of gene families encoding plant cell wall-degrading enzymes in longhorned beetles.</title>
        <authorList>
            <person name="Shin N.R."/>
            <person name="Okamura Y."/>
            <person name="Kirsch R."/>
            <person name="Pauchet Y."/>
        </authorList>
    </citation>
    <scope>NUCLEOTIDE SEQUENCE</scope>
    <source>
        <strain evidence="2">MMC_N1</strain>
    </source>
</reference>
<gene>
    <name evidence="2" type="ORF">NQ317_019827</name>
</gene>
<protein>
    <submittedName>
        <fullName evidence="2">Uncharacterized protein</fullName>
    </submittedName>
</protein>
<dbReference type="EMBL" id="JAPWTJ010001381">
    <property type="protein sequence ID" value="KAJ8972203.1"/>
    <property type="molecule type" value="Genomic_DNA"/>
</dbReference>
<proteinExistence type="predicted"/>
<accession>A0ABQ9J385</accession>
<evidence type="ECO:0000256" key="1">
    <source>
        <dbReference type="SAM" id="MobiDB-lite"/>
    </source>
</evidence>